<protein>
    <submittedName>
        <fullName evidence="2">Uncharacterized protein</fullName>
    </submittedName>
</protein>
<keyword evidence="3" id="KW-1185">Reference proteome</keyword>
<proteinExistence type="predicted"/>
<feature type="transmembrane region" description="Helical" evidence="1">
    <location>
        <begin position="21"/>
        <end position="45"/>
    </location>
</feature>
<dbReference type="Proteomes" id="UP000243799">
    <property type="component" value="Unassembled WGS sequence"/>
</dbReference>
<dbReference type="RefSeq" id="WP_143101747.1">
    <property type="nucleotide sequence ID" value="NZ_FOKG01000001.1"/>
</dbReference>
<reference evidence="3" key="1">
    <citation type="submission" date="2016-10" db="EMBL/GenBank/DDBJ databases">
        <authorList>
            <person name="Varghese N."/>
            <person name="Submissions S."/>
        </authorList>
    </citation>
    <scope>NUCLEOTIDE SEQUENCE [LARGE SCALE GENOMIC DNA]</scope>
    <source>
        <strain evidence="3">CGMCC 4.3568</strain>
    </source>
</reference>
<dbReference type="AlphaFoldDB" id="A0A1I0VT97"/>
<organism evidence="2 3">
    <name type="scientific">Amycolatopsis marina</name>
    <dbReference type="NCBI Taxonomy" id="490629"/>
    <lineage>
        <taxon>Bacteria</taxon>
        <taxon>Bacillati</taxon>
        <taxon>Actinomycetota</taxon>
        <taxon>Actinomycetes</taxon>
        <taxon>Pseudonocardiales</taxon>
        <taxon>Pseudonocardiaceae</taxon>
        <taxon>Amycolatopsis</taxon>
    </lineage>
</organism>
<evidence type="ECO:0000256" key="1">
    <source>
        <dbReference type="SAM" id="Phobius"/>
    </source>
</evidence>
<dbReference type="OrthoDB" id="3428750at2"/>
<feature type="transmembrane region" description="Helical" evidence="1">
    <location>
        <begin position="51"/>
        <end position="71"/>
    </location>
</feature>
<evidence type="ECO:0000313" key="3">
    <source>
        <dbReference type="Proteomes" id="UP000243799"/>
    </source>
</evidence>
<accession>A0A1I0VT97</accession>
<keyword evidence="1" id="KW-1133">Transmembrane helix</keyword>
<evidence type="ECO:0000313" key="2">
    <source>
        <dbReference type="EMBL" id="SFA79448.1"/>
    </source>
</evidence>
<name>A0A1I0VT97_9PSEU</name>
<keyword evidence="1" id="KW-0812">Transmembrane</keyword>
<gene>
    <name evidence="2" type="ORF">SAMN05216266_101471</name>
</gene>
<dbReference type="EMBL" id="FOKG01000001">
    <property type="protein sequence ID" value="SFA79448.1"/>
    <property type="molecule type" value="Genomic_DNA"/>
</dbReference>
<keyword evidence="1" id="KW-0472">Membrane</keyword>
<sequence length="195" mass="21109">MSISSEMDKGTPIHRSRVHTSYISKVVMSLLAVAFGVFGIIVAIVDENAPWWVAIVGVIIAAVLFGVGMVLTQVTVVVQPGALYVSAGYRTVKLPISSIGYFGQVRLTRRNALRFSKFGNLTNGKPGPAVEVVTRDGKYYAILTNSGTELADVLLREGLDPSALRVAFPVDVVGSRADYDREQRPASMPGNQQRR</sequence>